<organism evidence="2 3">
    <name type="scientific">Mesorhizobium alhagi CCNWXJ12-2</name>
    <dbReference type="NCBI Taxonomy" id="1107882"/>
    <lineage>
        <taxon>Bacteria</taxon>
        <taxon>Pseudomonadati</taxon>
        <taxon>Pseudomonadota</taxon>
        <taxon>Alphaproteobacteria</taxon>
        <taxon>Hyphomicrobiales</taxon>
        <taxon>Phyllobacteriaceae</taxon>
        <taxon>Allomesorhizobium</taxon>
    </lineage>
</organism>
<keyword evidence="3" id="KW-1185">Reference proteome</keyword>
<name>H0HYT5_9HYPH</name>
<evidence type="ECO:0000313" key="3">
    <source>
        <dbReference type="Proteomes" id="UP000003250"/>
    </source>
</evidence>
<evidence type="ECO:0000313" key="2">
    <source>
        <dbReference type="EMBL" id="EHK54112.1"/>
    </source>
</evidence>
<dbReference type="Proteomes" id="UP000003250">
    <property type="component" value="Unassembled WGS sequence"/>
</dbReference>
<sequence>MEWRLATQKEIVAGELDQSHLLGGRSVFGWEPAPTDNPMRFETPVKSGIAGGTSR</sequence>
<evidence type="ECO:0000256" key="1">
    <source>
        <dbReference type="SAM" id="MobiDB-lite"/>
    </source>
</evidence>
<reference evidence="2 3" key="1">
    <citation type="journal article" date="2012" name="J. Bacteriol.">
        <title>Draft Genome Sequence of Mesorhizobium alhagi CCNWXJ12-2T, a Novel Salt-Resistant Species Isolated from the Desert of Northwestern China.</title>
        <authorList>
            <person name="Zhou M."/>
            <person name="Chen W."/>
            <person name="Chen H."/>
            <person name="Wei G."/>
        </authorList>
    </citation>
    <scope>NUCLEOTIDE SEQUENCE [LARGE SCALE GENOMIC DNA]</scope>
    <source>
        <strain evidence="2 3">CCNWXJ12-2</strain>
    </source>
</reference>
<dbReference type="EMBL" id="AHAM01000229">
    <property type="protein sequence ID" value="EHK54112.1"/>
    <property type="molecule type" value="Genomic_DNA"/>
</dbReference>
<gene>
    <name evidence="2" type="ORF">MAXJ12_26848</name>
</gene>
<dbReference type="PATRIC" id="fig|1107882.3.peg.5202"/>
<feature type="region of interest" description="Disordered" evidence="1">
    <location>
        <begin position="33"/>
        <end position="55"/>
    </location>
</feature>
<dbReference type="AlphaFoldDB" id="H0HYT5"/>
<protein>
    <submittedName>
        <fullName evidence="2">Uncharacterized protein</fullName>
    </submittedName>
</protein>
<proteinExistence type="predicted"/>
<accession>H0HYT5</accession>